<keyword evidence="5" id="KW-0677">Repeat</keyword>
<dbReference type="InterPro" id="IPR045075">
    <property type="entry name" value="Syf1-like"/>
</dbReference>
<evidence type="ECO:0000256" key="4">
    <source>
        <dbReference type="ARBA" id="ARBA00022728"/>
    </source>
</evidence>
<dbReference type="EMBL" id="LR999452">
    <property type="protein sequence ID" value="CAE5962743.1"/>
    <property type="molecule type" value="Genomic_DNA"/>
</dbReference>
<dbReference type="Pfam" id="PF23233">
    <property type="entry name" value="HAT_Syf1_CNRKL1_N"/>
    <property type="match status" value="1"/>
</dbReference>
<dbReference type="AlphaFoldDB" id="A0A8S1ZWA3"/>
<comment type="similarity">
    <text evidence="2">Belongs to the crooked-neck family.</text>
</comment>
<feature type="domain" description="Pre-mRNA-splicing factor Syf1-like N-terminal HAT-repeats" evidence="10">
    <location>
        <begin position="8"/>
        <end position="166"/>
    </location>
</feature>
<dbReference type="InterPro" id="IPR055433">
    <property type="entry name" value="HAT_Syf1-like_N"/>
</dbReference>
<feature type="domain" description="Pre-mRNA-splicing factor SYF1 central HAT repeats" evidence="8">
    <location>
        <begin position="338"/>
        <end position="406"/>
    </location>
</feature>
<keyword evidence="4" id="KW-0747">Spliceosome</keyword>
<dbReference type="InterPro" id="IPR011990">
    <property type="entry name" value="TPR-like_helical_dom_sf"/>
</dbReference>
<dbReference type="PANTHER" id="PTHR11246">
    <property type="entry name" value="PRE-MRNA SPLICING FACTOR"/>
    <property type="match status" value="1"/>
</dbReference>
<keyword evidence="6" id="KW-0508">mRNA splicing</keyword>
<evidence type="ECO:0000256" key="5">
    <source>
        <dbReference type="ARBA" id="ARBA00022737"/>
    </source>
</evidence>
<dbReference type="GO" id="GO:0000349">
    <property type="term" value="P:generation of catalytic spliceosome for first transesterification step"/>
    <property type="evidence" value="ECO:0007669"/>
    <property type="project" value="TreeGrafter"/>
</dbReference>
<accession>A0A8S1ZWA3</accession>
<dbReference type="FunFam" id="1.25.40.10:FF:000137">
    <property type="entry name" value="Pre-mRNA-splicing factor syf1"/>
    <property type="match status" value="1"/>
</dbReference>
<proteinExistence type="inferred from homology"/>
<dbReference type="FunFam" id="1.25.40.10:FF:000023">
    <property type="entry name" value="Pre-mRNA-splicing factor SYF1"/>
    <property type="match status" value="1"/>
</dbReference>
<dbReference type="Gene3D" id="1.25.40.10">
    <property type="entry name" value="Tetratricopeptide repeat domain"/>
    <property type="match status" value="4"/>
</dbReference>
<evidence type="ECO:0000256" key="1">
    <source>
        <dbReference type="ARBA" id="ARBA00004123"/>
    </source>
</evidence>
<feature type="domain" description="Pre-mRNA-splicing factor Syf1/CRNKL1-like C-terminal HAT-repeats" evidence="9">
    <location>
        <begin position="408"/>
        <end position="757"/>
    </location>
</feature>
<dbReference type="GO" id="GO:0071007">
    <property type="term" value="C:U2-type catalytic step 2 spliceosome"/>
    <property type="evidence" value="ECO:0007669"/>
    <property type="project" value="TreeGrafter"/>
</dbReference>
<keyword evidence="7" id="KW-0539">Nucleus</keyword>
<keyword evidence="12" id="KW-1185">Reference proteome</keyword>
<dbReference type="GO" id="GO:0071014">
    <property type="term" value="C:post-mRNA release spliceosomal complex"/>
    <property type="evidence" value="ECO:0007669"/>
    <property type="project" value="TreeGrafter"/>
</dbReference>
<evidence type="ECO:0000256" key="3">
    <source>
        <dbReference type="ARBA" id="ARBA00022664"/>
    </source>
</evidence>
<sequence>MVFSLSEEDLLHEETVLRNPKTLKPWWRYLISKSEAPFKDRFVIYERALKALPGSYKLWYAYLRERLDFVSDLCVTDPQYEILNNTFERALVTMHNMPRIWLLYLQTLISQRLITRTRKTFDRALSALPVTQHGRIWKSYLEFVTQEGVPVETSIRVYRRYLSYDPSHIEDFIEFLLKSGRWQESAEYLASVLNGQFQFQSSKGKSIYRLWMDLLEVVVNHANEVSGLDVEAIIRGGIAKFTDEVGMLWTCLADYYIRKNMFEKARDIYEEGMVKVVTVRDFSVIFDAYSRFEETCVAKRLEEVEEGGEEYESEVEEEEDVRVNTSLSLEEMQRKILRGYWLNDGNDVDLRLARWEELLNRRPALANSVLLRQNPHNVEQWHRRVKLFEGDAEKQILTYTEAVRTVDPMKAVGKSPHTLWVAFAKLYETHNDLVNARVVLDKAVQVNYKTVDHLACVWCEWAEMELRHKNFKGALELMRRATAAPSVEVRNKVADVGNEPEPVQLKLYKSPRLWSLYVDLEESVGTLESTRSAYERILELRIATPQIILNYAQLLEENNYFEEAFKVYERGVKMFKYPHVKDIWLTYLTKFVKRYGKTKVERARELFENAVSMVSSSDAAILYLEYAKFEEDYGLAKRAMDVYKQATRRVADEKKLEMYEIYIARAAERFGAQKTREIFQEAIESSGLAENDVKVMCIRFAELERRMGEVDRARAVYKYASQFADPQVWQKWHDLEIEHGNEDTYREMLRIKRTVSCCVLSPLAPVNKSQSLSDTLLSQFIPPVKKARSLSDTLSLITPPLKKARIM</sequence>
<evidence type="ECO:0000256" key="2">
    <source>
        <dbReference type="ARBA" id="ARBA00008644"/>
    </source>
</evidence>
<dbReference type="InterPro" id="IPR056350">
    <property type="entry name" value="HAT_Syf1_central"/>
</dbReference>
<feature type="domain" description="Pre-mRNA-splicing factor SYF1 central HAT repeats" evidence="8">
    <location>
        <begin position="169"/>
        <end position="323"/>
    </location>
</feature>
<dbReference type="Proteomes" id="UP000682877">
    <property type="component" value="Chromosome 2"/>
</dbReference>
<organism evidence="11 12">
    <name type="scientific">Arabidopsis arenosa</name>
    <name type="common">Sand rock-cress</name>
    <name type="synonym">Cardaminopsis arenosa</name>
    <dbReference type="NCBI Taxonomy" id="38785"/>
    <lineage>
        <taxon>Eukaryota</taxon>
        <taxon>Viridiplantae</taxon>
        <taxon>Streptophyta</taxon>
        <taxon>Embryophyta</taxon>
        <taxon>Tracheophyta</taxon>
        <taxon>Spermatophyta</taxon>
        <taxon>Magnoliopsida</taxon>
        <taxon>eudicotyledons</taxon>
        <taxon>Gunneridae</taxon>
        <taxon>Pentapetalae</taxon>
        <taxon>rosids</taxon>
        <taxon>malvids</taxon>
        <taxon>Brassicales</taxon>
        <taxon>Brassicaceae</taxon>
        <taxon>Camelineae</taxon>
        <taxon>Arabidopsis</taxon>
    </lineage>
</organism>
<gene>
    <name evidence="11" type="ORF">AARE701A_LOCUS4396</name>
</gene>
<dbReference type="FunFam" id="1.25.40.10:FF:000182">
    <property type="entry name" value="Pre-mRNA-splicing factor SYF1"/>
    <property type="match status" value="1"/>
</dbReference>
<dbReference type="PANTHER" id="PTHR11246:SF5">
    <property type="entry name" value="PRE-MRNA-SPLICING FACTOR SYF1"/>
    <property type="match status" value="1"/>
</dbReference>
<evidence type="ECO:0000259" key="8">
    <source>
        <dbReference type="Pfam" id="PF23220"/>
    </source>
</evidence>
<protein>
    <recommendedName>
        <fullName evidence="13">Pre-mRNA-splicing factor SYF1</fullName>
    </recommendedName>
</protein>
<evidence type="ECO:0008006" key="13">
    <source>
        <dbReference type="Google" id="ProtNLM"/>
    </source>
</evidence>
<dbReference type="Pfam" id="PF23220">
    <property type="entry name" value="HAT_Syf1_M"/>
    <property type="match status" value="2"/>
</dbReference>
<evidence type="ECO:0000313" key="11">
    <source>
        <dbReference type="EMBL" id="CAE5962743.1"/>
    </source>
</evidence>
<comment type="subcellular location">
    <subcellularLocation>
        <location evidence="1">Nucleus</location>
    </subcellularLocation>
</comment>
<keyword evidence="3" id="KW-0507">mRNA processing</keyword>
<evidence type="ECO:0000259" key="9">
    <source>
        <dbReference type="Pfam" id="PF23231"/>
    </source>
</evidence>
<evidence type="ECO:0000259" key="10">
    <source>
        <dbReference type="Pfam" id="PF23233"/>
    </source>
</evidence>
<dbReference type="Pfam" id="PF23231">
    <property type="entry name" value="HAT_Syf1_CNRKL1_C"/>
    <property type="match status" value="1"/>
</dbReference>
<dbReference type="InterPro" id="IPR055430">
    <property type="entry name" value="HAT_Syf1_CNRKL1_C"/>
</dbReference>
<dbReference type="GO" id="GO:0000974">
    <property type="term" value="C:Prp19 complex"/>
    <property type="evidence" value="ECO:0007669"/>
    <property type="project" value="TreeGrafter"/>
</dbReference>
<dbReference type="SUPFAM" id="SSF48452">
    <property type="entry name" value="TPR-like"/>
    <property type="match status" value="4"/>
</dbReference>
<name>A0A8S1ZWA3_ARAAE</name>
<evidence type="ECO:0000313" key="12">
    <source>
        <dbReference type="Proteomes" id="UP000682877"/>
    </source>
</evidence>
<dbReference type="InterPro" id="IPR003107">
    <property type="entry name" value="HAT"/>
</dbReference>
<dbReference type="SMART" id="SM00386">
    <property type="entry name" value="HAT"/>
    <property type="match status" value="10"/>
</dbReference>
<reference evidence="11" key="1">
    <citation type="submission" date="2021-01" db="EMBL/GenBank/DDBJ databases">
        <authorList>
            <person name="Bezrukov I."/>
        </authorList>
    </citation>
    <scope>NUCLEOTIDE SEQUENCE</scope>
</reference>
<evidence type="ECO:0000256" key="6">
    <source>
        <dbReference type="ARBA" id="ARBA00023187"/>
    </source>
</evidence>
<evidence type="ECO:0000256" key="7">
    <source>
        <dbReference type="ARBA" id="ARBA00023242"/>
    </source>
</evidence>